<feature type="region of interest" description="Disordered" evidence="1">
    <location>
        <begin position="1"/>
        <end position="79"/>
    </location>
</feature>
<name>A0A1G8IDQ5_9PSED</name>
<dbReference type="EMBL" id="FNDS01000006">
    <property type="protein sequence ID" value="SDI17044.1"/>
    <property type="molecule type" value="Genomic_DNA"/>
</dbReference>
<evidence type="ECO:0000313" key="2">
    <source>
        <dbReference type="EMBL" id="SDI17044.1"/>
    </source>
</evidence>
<feature type="compositionally biased region" description="Basic and acidic residues" evidence="1">
    <location>
        <begin position="41"/>
        <end position="63"/>
    </location>
</feature>
<organism evidence="2 3">
    <name type="scientific">Pseudomonas panipatensis</name>
    <dbReference type="NCBI Taxonomy" id="428992"/>
    <lineage>
        <taxon>Bacteria</taxon>
        <taxon>Pseudomonadati</taxon>
        <taxon>Pseudomonadota</taxon>
        <taxon>Gammaproteobacteria</taxon>
        <taxon>Pseudomonadales</taxon>
        <taxon>Pseudomonadaceae</taxon>
        <taxon>Pseudomonas</taxon>
    </lineage>
</organism>
<accession>A0A1G8IDQ5</accession>
<protein>
    <submittedName>
        <fullName evidence="2">Uncharacterized protein</fullName>
    </submittedName>
</protein>
<dbReference type="RefSeq" id="WP_090263733.1">
    <property type="nucleotide sequence ID" value="NZ_FNDS01000006.1"/>
</dbReference>
<dbReference type="OrthoDB" id="6909639at2"/>
<sequence>MSNEHESLEQTLGGLTLEPLDGAPSAAPPKARVVFQVDTRAGGDRRKQADRRQTVRFEADRRQGPRRARGDAWTGSSFS</sequence>
<evidence type="ECO:0000313" key="3">
    <source>
        <dbReference type="Proteomes" id="UP000199636"/>
    </source>
</evidence>
<evidence type="ECO:0000256" key="1">
    <source>
        <dbReference type="SAM" id="MobiDB-lite"/>
    </source>
</evidence>
<keyword evidence="3" id="KW-1185">Reference proteome</keyword>
<dbReference type="Proteomes" id="UP000199636">
    <property type="component" value="Unassembled WGS sequence"/>
</dbReference>
<reference evidence="3" key="1">
    <citation type="submission" date="2016-10" db="EMBL/GenBank/DDBJ databases">
        <authorList>
            <person name="Varghese N."/>
            <person name="Submissions S."/>
        </authorList>
    </citation>
    <scope>NUCLEOTIDE SEQUENCE [LARGE SCALE GENOMIC DNA]</scope>
    <source>
        <strain evidence="3">CCM 7469</strain>
    </source>
</reference>
<gene>
    <name evidence="2" type="ORF">SAMN05216272_106193</name>
</gene>
<proteinExistence type="predicted"/>
<dbReference type="AlphaFoldDB" id="A0A1G8IDQ5"/>